<feature type="transmembrane region" description="Helical" evidence="1">
    <location>
        <begin position="86"/>
        <end position="101"/>
    </location>
</feature>
<evidence type="ECO:0000256" key="1">
    <source>
        <dbReference type="SAM" id="Phobius"/>
    </source>
</evidence>
<sequence>MPTGWMIGSLVIKGSMLITLVSFLLAFLIIFLFQPLKKEKLKGALDLNGNALFIFLLGLWMGKILIHFPLFLEDPIAVLAYPSDSFAFYWAFLFFIIYLFIPKKETIPHRIETIYISVFLYSLASIFYYFLPVILGGELINIASFLFFIFLVIVMLSFDKRLTKQSLITLALMIFGIGNILLTIYTSHTLFGYSLSVWFYSLFLVLAISTFMSKKLHR</sequence>
<dbReference type="RefSeq" id="WP_114352522.1">
    <property type="nucleotide sequence ID" value="NZ_QPJJ01000005.1"/>
</dbReference>
<keyword evidence="1" id="KW-0472">Membrane</keyword>
<gene>
    <name evidence="2" type="ORF">DFR57_105156</name>
</gene>
<dbReference type="OrthoDB" id="2440835at2"/>
<protein>
    <submittedName>
        <fullName evidence="2">Uncharacterized protein</fullName>
    </submittedName>
</protein>
<feature type="transmembrane region" description="Helical" evidence="1">
    <location>
        <begin position="113"/>
        <end position="133"/>
    </location>
</feature>
<keyword evidence="1" id="KW-0812">Transmembrane</keyword>
<accession>A0A368XVG0</accession>
<feature type="transmembrane region" description="Helical" evidence="1">
    <location>
        <begin position="45"/>
        <end position="66"/>
    </location>
</feature>
<organism evidence="2 3">
    <name type="scientific">Saliterribacillus persicus</name>
    <dbReference type="NCBI Taxonomy" id="930114"/>
    <lineage>
        <taxon>Bacteria</taxon>
        <taxon>Bacillati</taxon>
        <taxon>Bacillota</taxon>
        <taxon>Bacilli</taxon>
        <taxon>Bacillales</taxon>
        <taxon>Bacillaceae</taxon>
        <taxon>Saliterribacillus</taxon>
    </lineage>
</organism>
<evidence type="ECO:0000313" key="2">
    <source>
        <dbReference type="EMBL" id="RCW71971.1"/>
    </source>
</evidence>
<dbReference type="EMBL" id="QPJJ01000005">
    <property type="protein sequence ID" value="RCW71971.1"/>
    <property type="molecule type" value="Genomic_DNA"/>
</dbReference>
<name>A0A368XVG0_9BACI</name>
<keyword evidence="3" id="KW-1185">Reference proteome</keyword>
<feature type="transmembrane region" description="Helical" evidence="1">
    <location>
        <begin position="6"/>
        <end position="33"/>
    </location>
</feature>
<proteinExistence type="predicted"/>
<feature type="transmembrane region" description="Helical" evidence="1">
    <location>
        <begin position="139"/>
        <end position="158"/>
    </location>
</feature>
<feature type="transmembrane region" description="Helical" evidence="1">
    <location>
        <begin position="191"/>
        <end position="212"/>
    </location>
</feature>
<dbReference type="Proteomes" id="UP000252585">
    <property type="component" value="Unassembled WGS sequence"/>
</dbReference>
<comment type="caution">
    <text evidence="2">The sequence shown here is derived from an EMBL/GenBank/DDBJ whole genome shotgun (WGS) entry which is preliminary data.</text>
</comment>
<evidence type="ECO:0000313" key="3">
    <source>
        <dbReference type="Proteomes" id="UP000252585"/>
    </source>
</evidence>
<keyword evidence="1" id="KW-1133">Transmembrane helix</keyword>
<reference evidence="2 3" key="1">
    <citation type="submission" date="2018-07" db="EMBL/GenBank/DDBJ databases">
        <title>Genomic Encyclopedia of Type Strains, Phase IV (KMG-IV): sequencing the most valuable type-strain genomes for metagenomic binning, comparative biology and taxonomic classification.</title>
        <authorList>
            <person name="Goeker M."/>
        </authorList>
    </citation>
    <scope>NUCLEOTIDE SEQUENCE [LARGE SCALE GENOMIC DNA]</scope>
    <source>
        <strain evidence="2 3">DSM 27696</strain>
    </source>
</reference>
<dbReference type="AlphaFoldDB" id="A0A368XVG0"/>
<feature type="transmembrane region" description="Helical" evidence="1">
    <location>
        <begin position="167"/>
        <end position="185"/>
    </location>
</feature>